<dbReference type="InterPro" id="IPR000210">
    <property type="entry name" value="BTB/POZ_dom"/>
</dbReference>
<evidence type="ECO:0000256" key="1">
    <source>
        <dbReference type="SAM" id="MobiDB-lite"/>
    </source>
</evidence>
<proteinExistence type="predicted"/>
<feature type="region of interest" description="Disordered" evidence="1">
    <location>
        <begin position="200"/>
        <end position="240"/>
    </location>
</feature>
<dbReference type="Gene3D" id="3.30.710.10">
    <property type="entry name" value="Potassium Channel Kv1.1, Chain A"/>
    <property type="match status" value="1"/>
</dbReference>
<keyword evidence="4" id="KW-1185">Reference proteome</keyword>
<dbReference type="PANTHER" id="PTHR47843:SF2">
    <property type="entry name" value="BTB DOMAIN-CONTAINING PROTEIN"/>
    <property type="match status" value="1"/>
</dbReference>
<evidence type="ECO:0000313" key="4">
    <source>
        <dbReference type="Proteomes" id="UP001140560"/>
    </source>
</evidence>
<feature type="compositionally biased region" description="Acidic residues" evidence="1">
    <location>
        <begin position="217"/>
        <end position="228"/>
    </location>
</feature>
<dbReference type="AlphaFoldDB" id="A0A9W8Y439"/>
<gene>
    <name evidence="3" type="ORF">N0V83_008168</name>
</gene>
<evidence type="ECO:0000259" key="2">
    <source>
        <dbReference type="PROSITE" id="PS50097"/>
    </source>
</evidence>
<dbReference type="SUPFAM" id="SSF54695">
    <property type="entry name" value="POZ domain"/>
    <property type="match status" value="1"/>
</dbReference>
<dbReference type="CDD" id="cd18186">
    <property type="entry name" value="BTB_POZ_ZBTB_KLHL-like"/>
    <property type="match status" value="1"/>
</dbReference>
<dbReference type="PANTHER" id="PTHR47843">
    <property type="entry name" value="BTB DOMAIN-CONTAINING PROTEIN-RELATED"/>
    <property type="match status" value="1"/>
</dbReference>
<evidence type="ECO:0000313" key="3">
    <source>
        <dbReference type="EMBL" id="KAJ4365549.1"/>
    </source>
</evidence>
<name>A0A9W8Y439_9PLEO</name>
<accession>A0A9W8Y439</accession>
<dbReference type="OrthoDB" id="3794732at2759"/>
<dbReference type="InterPro" id="IPR011333">
    <property type="entry name" value="SKP1/BTB/POZ_sf"/>
</dbReference>
<comment type="caution">
    <text evidence="3">The sequence shown here is derived from an EMBL/GenBank/DDBJ whole genome shotgun (WGS) entry which is preliminary data.</text>
</comment>
<dbReference type="Pfam" id="PF00651">
    <property type="entry name" value="BTB"/>
    <property type="match status" value="1"/>
</dbReference>
<dbReference type="PROSITE" id="PS50097">
    <property type="entry name" value="BTB"/>
    <property type="match status" value="1"/>
</dbReference>
<organism evidence="3 4">
    <name type="scientific">Neocucurbitaria cava</name>
    <dbReference type="NCBI Taxonomy" id="798079"/>
    <lineage>
        <taxon>Eukaryota</taxon>
        <taxon>Fungi</taxon>
        <taxon>Dikarya</taxon>
        <taxon>Ascomycota</taxon>
        <taxon>Pezizomycotina</taxon>
        <taxon>Dothideomycetes</taxon>
        <taxon>Pleosporomycetidae</taxon>
        <taxon>Pleosporales</taxon>
        <taxon>Pleosporineae</taxon>
        <taxon>Cucurbitariaceae</taxon>
        <taxon>Neocucurbitaria</taxon>
    </lineage>
</organism>
<dbReference type="Proteomes" id="UP001140560">
    <property type="component" value="Unassembled WGS sequence"/>
</dbReference>
<feature type="domain" description="BTB" evidence="2">
    <location>
        <begin position="10"/>
        <end position="79"/>
    </location>
</feature>
<reference evidence="3" key="1">
    <citation type="submission" date="2022-10" db="EMBL/GenBank/DDBJ databases">
        <title>Tapping the CABI collections for fungal endophytes: first genome assemblies for Collariella, Neodidymelliopsis, Ascochyta clinopodiicola, Didymella pomorum, Didymosphaeria variabile, Neocosmospora piperis and Neocucurbitaria cava.</title>
        <authorList>
            <person name="Hill R."/>
        </authorList>
    </citation>
    <scope>NUCLEOTIDE SEQUENCE</scope>
    <source>
        <strain evidence="3">IMI 356814</strain>
    </source>
</reference>
<protein>
    <recommendedName>
        <fullName evidence="2">BTB domain-containing protein</fullName>
    </recommendedName>
</protein>
<dbReference type="EMBL" id="JAPEUY010000015">
    <property type="protein sequence ID" value="KAJ4365549.1"/>
    <property type="molecule type" value="Genomic_DNA"/>
</dbReference>
<sequence length="240" mass="26915">MSNPYTPDISGDIIDVKVGDQTFQVHKGVISSVPFFQNALKPEWCLGRNGDPIDLSDHDPEAFEHYLQWLYSRNLAKNLPLTLLASLYITGDSLMDTAFQNAVIDCFKPRNRRESDRMVITAGAVNIIYDGTLAGSPARQLLVDVFCWRDCSMLIKGNVVDEYHPDFVNDAFLALADNRRAPRGTAPWLKALTSYHVQKLAHDNDREDEGSSSMDDNSGEEEDKENEETSSGKKGKRETQ</sequence>